<evidence type="ECO:0000256" key="6">
    <source>
        <dbReference type="ARBA" id="ARBA00022741"/>
    </source>
</evidence>
<keyword evidence="7 10" id="KW-0067">ATP-binding</keyword>
<evidence type="ECO:0000256" key="10">
    <source>
        <dbReference type="RuleBase" id="RU367135"/>
    </source>
</evidence>
<evidence type="ECO:0000256" key="4">
    <source>
        <dbReference type="ARBA" id="ARBA00022598"/>
    </source>
</evidence>
<dbReference type="Proteomes" id="UP000054248">
    <property type="component" value="Unassembled WGS sequence"/>
</dbReference>
<comment type="similarity">
    <text evidence="2 10">Belongs to the glutamate--cysteine ligase type 3 family.</text>
</comment>
<dbReference type="InterPro" id="IPR004308">
    <property type="entry name" value="GCS"/>
</dbReference>
<keyword evidence="12" id="KW-1185">Reference proteome</keyword>
<name>A0A0C3MIZ4_9AGAM</name>
<evidence type="ECO:0000256" key="1">
    <source>
        <dbReference type="ARBA" id="ARBA00005006"/>
    </source>
</evidence>
<dbReference type="GO" id="GO:0004357">
    <property type="term" value="F:glutamate-cysteine ligase activity"/>
    <property type="evidence" value="ECO:0007669"/>
    <property type="project" value="UniProtKB-UniRule"/>
</dbReference>
<dbReference type="Pfam" id="PF03074">
    <property type="entry name" value="GCS"/>
    <property type="match status" value="1"/>
</dbReference>
<evidence type="ECO:0000256" key="9">
    <source>
        <dbReference type="ARBA" id="ARBA00032122"/>
    </source>
</evidence>
<comment type="catalytic activity">
    <reaction evidence="10">
        <text>L-cysteine + L-glutamate + ATP = gamma-L-glutamyl-L-cysteine + ADP + phosphate + H(+)</text>
        <dbReference type="Rhea" id="RHEA:13285"/>
        <dbReference type="ChEBI" id="CHEBI:15378"/>
        <dbReference type="ChEBI" id="CHEBI:29985"/>
        <dbReference type="ChEBI" id="CHEBI:30616"/>
        <dbReference type="ChEBI" id="CHEBI:35235"/>
        <dbReference type="ChEBI" id="CHEBI:43474"/>
        <dbReference type="ChEBI" id="CHEBI:58173"/>
        <dbReference type="ChEBI" id="CHEBI:456216"/>
        <dbReference type="EC" id="6.3.2.2"/>
    </reaction>
</comment>
<gene>
    <name evidence="11" type="ORF">M407DRAFT_13730</name>
</gene>
<evidence type="ECO:0000256" key="2">
    <source>
        <dbReference type="ARBA" id="ARBA00008100"/>
    </source>
</evidence>
<accession>A0A0C3MIZ4</accession>
<dbReference type="GO" id="GO:0005524">
    <property type="term" value="F:ATP binding"/>
    <property type="evidence" value="ECO:0007669"/>
    <property type="project" value="UniProtKB-UniRule"/>
</dbReference>
<dbReference type="EC" id="6.3.2.2" evidence="3 10"/>
<dbReference type="OrthoDB" id="7939818at2759"/>
<evidence type="ECO:0000256" key="5">
    <source>
        <dbReference type="ARBA" id="ARBA00022684"/>
    </source>
</evidence>
<keyword evidence="4 10" id="KW-0436">Ligase</keyword>
<dbReference type="GO" id="GO:0006750">
    <property type="term" value="P:glutathione biosynthetic process"/>
    <property type="evidence" value="ECO:0007669"/>
    <property type="project" value="UniProtKB-UniRule"/>
</dbReference>
<evidence type="ECO:0000256" key="8">
    <source>
        <dbReference type="ARBA" id="ARBA00030585"/>
    </source>
</evidence>
<evidence type="ECO:0000256" key="3">
    <source>
        <dbReference type="ARBA" id="ARBA00012220"/>
    </source>
</evidence>
<dbReference type="Gene3D" id="3.30.590.50">
    <property type="match status" value="2"/>
</dbReference>
<keyword evidence="5 10" id="KW-0317">Glutathione biosynthesis</keyword>
<dbReference type="STRING" id="1051891.A0A0C3MIZ4"/>
<dbReference type="Gene3D" id="1.10.8.960">
    <property type="match status" value="1"/>
</dbReference>
<protein>
    <recommendedName>
        <fullName evidence="3 10">Glutamate--cysteine ligase</fullName>
        <ecNumber evidence="3 10">6.3.2.2</ecNumber>
    </recommendedName>
    <alternativeName>
        <fullName evidence="9 10">Gamma-ECS</fullName>
    </alternativeName>
    <alternativeName>
        <fullName evidence="8 10">Gamma-glutamylcysteine synthetase</fullName>
    </alternativeName>
</protein>
<dbReference type="UniPathway" id="UPA00142">
    <property type="reaction ID" value="UER00209"/>
</dbReference>
<dbReference type="PANTHER" id="PTHR11164">
    <property type="entry name" value="GLUTAMATE CYSTEINE LIGASE"/>
    <property type="match status" value="1"/>
</dbReference>
<comment type="pathway">
    <text evidence="1 10">Sulfur metabolism; glutathione biosynthesis; glutathione from L-cysteine and L-glutamate: step 1/2.</text>
</comment>
<dbReference type="EMBL" id="KN822947">
    <property type="protein sequence ID" value="KIO33652.1"/>
    <property type="molecule type" value="Genomic_DNA"/>
</dbReference>
<reference evidence="12" key="2">
    <citation type="submission" date="2015-01" db="EMBL/GenBank/DDBJ databases">
        <title>Evolutionary Origins and Diversification of the Mycorrhizal Mutualists.</title>
        <authorList>
            <consortium name="DOE Joint Genome Institute"/>
            <consortium name="Mycorrhizal Genomics Consortium"/>
            <person name="Kohler A."/>
            <person name="Kuo A."/>
            <person name="Nagy L.G."/>
            <person name="Floudas D."/>
            <person name="Copeland A."/>
            <person name="Barry K.W."/>
            <person name="Cichocki N."/>
            <person name="Veneault-Fourrey C."/>
            <person name="LaButti K."/>
            <person name="Lindquist E.A."/>
            <person name="Lipzen A."/>
            <person name="Lundell T."/>
            <person name="Morin E."/>
            <person name="Murat C."/>
            <person name="Riley R."/>
            <person name="Ohm R."/>
            <person name="Sun H."/>
            <person name="Tunlid A."/>
            <person name="Henrissat B."/>
            <person name="Grigoriev I.V."/>
            <person name="Hibbett D.S."/>
            <person name="Martin F."/>
        </authorList>
    </citation>
    <scope>NUCLEOTIDE SEQUENCE [LARGE SCALE GENOMIC DNA]</scope>
    <source>
        <strain evidence="12">MUT 4182</strain>
    </source>
</reference>
<proteinExistence type="inferred from homology"/>
<evidence type="ECO:0000256" key="7">
    <source>
        <dbReference type="ARBA" id="ARBA00022840"/>
    </source>
</evidence>
<dbReference type="PANTHER" id="PTHR11164:SF0">
    <property type="entry name" value="GLUTAMATE--CYSTEINE LIGASE CATALYTIC SUBUNIT"/>
    <property type="match status" value="1"/>
</dbReference>
<evidence type="ECO:0000313" key="12">
    <source>
        <dbReference type="Proteomes" id="UP000054248"/>
    </source>
</evidence>
<dbReference type="SUPFAM" id="SSF55931">
    <property type="entry name" value="Glutamine synthetase/guanido kinase"/>
    <property type="match status" value="1"/>
</dbReference>
<reference evidence="11 12" key="1">
    <citation type="submission" date="2014-04" db="EMBL/GenBank/DDBJ databases">
        <authorList>
            <consortium name="DOE Joint Genome Institute"/>
            <person name="Kuo A."/>
            <person name="Girlanda M."/>
            <person name="Perotto S."/>
            <person name="Kohler A."/>
            <person name="Nagy L.G."/>
            <person name="Floudas D."/>
            <person name="Copeland A."/>
            <person name="Barry K.W."/>
            <person name="Cichocki N."/>
            <person name="Veneault-Fourrey C."/>
            <person name="LaButti K."/>
            <person name="Lindquist E.A."/>
            <person name="Lipzen A."/>
            <person name="Lundell T."/>
            <person name="Morin E."/>
            <person name="Murat C."/>
            <person name="Sun H."/>
            <person name="Tunlid A."/>
            <person name="Henrissat B."/>
            <person name="Grigoriev I.V."/>
            <person name="Hibbett D.S."/>
            <person name="Martin F."/>
            <person name="Nordberg H.P."/>
            <person name="Cantor M.N."/>
            <person name="Hua S.X."/>
        </authorList>
    </citation>
    <scope>NUCLEOTIDE SEQUENCE [LARGE SCALE GENOMIC DNA]</scope>
    <source>
        <strain evidence="11 12">MUT 4182</strain>
    </source>
</reference>
<keyword evidence="6 10" id="KW-0547">Nucleotide-binding</keyword>
<dbReference type="AlphaFoldDB" id="A0A0C3MIZ4"/>
<organism evidence="11 12">
    <name type="scientific">Tulasnella calospora MUT 4182</name>
    <dbReference type="NCBI Taxonomy" id="1051891"/>
    <lineage>
        <taxon>Eukaryota</taxon>
        <taxon>Fungi</taxon>
        <taxon>Dikarya</taxon>
        <taxon>Basidiomycota</taxon>
        <taxon>Agaricomycotina</taxon>
        <taxon>Agaricomycetes</taxon>
        <taxon>Cantharellales</taxon>
        <taxon>Tulasnellaceae</taxon>
        <taxon>Tulasnella</taxon>
    </lineage>
</organism>
<sequence>MGLQAKGRPLPWPEAKNYFGHIRERGLTQLLNIWDKHKNRRDDRFLWGEEIECMLIAFDDKNRNAKLALDQDEVLPELESYVDVHGGESRTVPSFQPEYGRHQIESTPGSPYSGSLSDLAQVEENMRERRDLIRQHTATKNIHHIPSTVATYPRMGVSTDFTDPVQKPTAHDRSIFFPETGLTSMHPRYLSIADGIKSRRGGPPCVNIPIFRDFNTARPFEDPIPHSNYRGRSPIALGPRSLMGQLMELAHSSPSTLLERTEALPDHIFLDAVGFGPSSCSLQVTMQATDIGQARVLYDALVPIAPIMLALSAASPIFKGYLADVDSRWDVLGLTCDDRTPGERGEEALKAGERLLPDSRWFPVKWYLSPEEQEFNDEAVPYDEQVQKRLVDAGMDEYLARHFASMYVRDPLVVFEDWLQRGDATSNEHFECIQSTVWQTLRFKPPPPGVNIGWRVELRTMEVQLTDFENAAFAVFVALLSRAMLKYGVRWGLPMSKNTENMSRAQKRDTVREQKFWFSCGVPQGGGIEEMALDEIVNGKSPYFEGLIGLIHKYLESLPEEEHSAPDRQTIEKYLELIKRKANGSIKTTATWIRDFVRSHPEYKHDSVVTQTINYDLLKAVDEM</sequence>
<dbReference type="HOGENOM" id="CLU_010467_0_0_1"/>
<evidence type="ECO:0000313" key="11">
    <source>
        <dbReference type="EMBL" id="KIO33652.1"/>
    </source>
</evidence>
<dbReference type="InterPro" id="IPR014746">
    <property type="entry name" value="Gln_synth/guanido_kin_cat_dom"/>
</dbReference>
<dbReference type="GO" id="GO:0017109">
    <property type="term" value="C:glutamate-cysteine ligase complex"/>
    <property type="evidence" value="ECO:0007669"/>
    <property type="project" value="TreeGrafter"/>
</dbReference>